<proteinExistence type="predicted"/>
<feature type="transmembrane region" description="Helical" evidence="1">
    <location>
        <begin position="12"/>
        <end position="32"/>
    </location>
</feature>
<dbReference type="Proteomes" id="UP000525923">
    <property type="component" value="Unassembled WGS sequence"/>
</dbReference>
<keyword evidence="1" id="KW-0812">Transmembrane</keyword>
<feature type="domain" description="SHOCT" evidence="2">
    <location>
        <begin position="43"/>
        <end position="68"/>
    </location>
</feature>
<reference evidence="3 4" key="1">
    <citation type="submission" date="2020-08" db="EMBL/GenBank/DDBJ databases">
        <title>Genomic Encyclopedia of Type Strains, Phase IV (KMG-IV): sequencing the most valuable type-strain genomes for metagenomic binning, comparative biology and taxonomic classification.</title>
        <authorList>
            <person name="Goeker M."/>
        </authorList>
    </citation>
    <scope>NUCLEOTIDE SEQUENCE [LARGE SCALE GENOMIC DNA]</scope>
    <source>
        <strain evidence="3 4">DSM 15895</strain>
    </source>
</reference>
<evidence type="ECO:0000259" key="2">
    <source>
        <dbReference type="Pfam" id="PF09851"/>
    </source>
</evidence>
<organism evidence="3 4">
    <name type="scientific">Planococcus koreensis</name>
    <dbReference type="NCBI Taxonomy" id="112331"/>
    <lineage>
        <taxon>Bacteria</taxon>
        <taxon>Bacillati</taxon>
        <taxon>Bacillota</taxon>
        <taxon>Bacilli</taxon>
        <taxon>Bacillales</taxon>
        <taxon>Caryophanaceae</taxon>
        <taxon>Planococcus</taxon>
    </lineage>
</organism>
<evidence type="ECO:0000313" key="4">
    <source>
        <dbReference type="Proteomes" id="UP000525923"/>
    </source>
</evidence>
<keyword evidence="1" id="KW-1133">Transmembrane helix</keyword>
<name>A0A7W8FU14_9BACL</name>
<dbReference type="InterPro" id="IPR018649">
    <property type="entry name" value="SHOCT"/>
</dbReference>
<gene>
    <name evidence="3" type="ORF">HNQ44_001524</name>
</gene>
<dbReference type="AlphaFoldDB" id="A0A7W8FU14"/>
<comment type="caution">
    <text evidence="3">The sequence shown here is derived from an EMBL/GenBank/DDBJ whole genome shotgun (WGS) entry which is preliminary data.</text>
</comment>
<sequence>MAETEGVRISFFMILLIVLILVAAISAVAIYARQRSIGSLGTAEKKLDDRFAKGEISAEEYRQRLQELDSRRKRPPEG</sequence>
<keyword evidence="1" id="KW-0472">Membrane</keyword>
<evidence type="ECO:0000256" key="1">
    <source>
        <dbReference type="SAM" id="Phobius"/>
    </source>
</evidence>
<evidence type="ECO:0000313" key="3">
    <source>
        <dbReference type="EMBL" id="MBB5180100.1"/>
    </source>
</evidence>
<dbReference type="EMBL" id="JACHHE010000003">
    <property type="protein sequence ID" value="MBB5180100.1"/>
    <property type="molecule type" value="Genomic_DNA"/>
</dbReference>
<dbReference type="OrthoDB" id="3748887at2"/>
<dbReference type="RefSeq" id="WP_135501837.1">
    <property type="nucleotide sequence ID" value="NZ_JACHHE010000003.1"/>
</dbReference>
<keyword evidence="4" id="KW-1185">Reference proteome</keyword>
<accession>A0A7W8FU14</accession>
<dbReference type="Pfam" id="PF09851">
    <property type="entry name" value="SHOCT"/>
    <property type="match status" value="1"/>
</dbReference>
<protein>
    <submittedName>
        <fullName evidence="3">Putative membrane protein</fullName>
    </submittedName>
</protein>